<reference evidence="1 2" key="1">
    <citation type="submission" date="2017-05" db="EMBL/GenBank/DDBJ databases">
        <title>Genome sequence of Candidatus Fukatsuia symbiotica and Candidatus Hamiltonella defensa from Acyrthosiphon pisum strain 5D.</title>
        <authorList>
            <person name="Patel V.A."/>
            <person name="Chevignon G."/>
            <person name="Russell J.A."/>
            <person name="Oliver K.M."/>
        </authorList>
    </citation>
    <scope>NUCLEOTIDE SEQUENCE [LARGE SCALE GENOMIC DNA]</scope>
    <source>
        <strain evidence="1 2">5D</strain>
    </source>
</reference>
<dbReference type="AlphaFoldDB" id="A0A2U8I7E3"/>
<keyword evidence="2" id="KW-1185">Reference proteome</keyword>
<organism evidence="1 2">
    <name type="scientific">Candidatus Fukatsuia symbiotica</name>
    <dbReference type="NCBI Taxonomy" id="1878942"/>
    <lineage>
        <taxon>Bacteria</taxon>
        <taxon>Pseudomonadati</taxon>
        <taxon>Pseudomonadota</taxon>
        <taxon>Gammaproteobacteria</taxon>
        <taxon>Enterobacterales</taxon>
        <taxon>Yersiniaceae</taxon>
        <taxon>Candidatus Fukatsuia</taxon>
    </lineage>
</organism>
<protein>
    <submittedName>
        <fullName evidence="1">Uncharacterized protein</fullName>
    </submittedName>
</protein>
<name>A0A2U8I7E3_9GAMM</name>
<dbReference type="Proteomes" id="UP000261875">
    <property type="component" value="Chromosome"/>
</dbReference>
<sequence length="64" mass="7505">MMSPENFVVFFKGNRYEDTIPTGQKVFIDKNGNIRLNILNIEVQKDFARNVENISKRGRPMPIY</sequence>
<dbReference type="EMBL" id="CP021659">
    <property type="protein sequence ID" value="AWK14105.1"/>
    <property type="molecule type" value="Genomic_DNA"/>
</dbReference>
<accession>A0A2U8I7E3</accession>
<gene>
    <name evidence="1" type="ORF">CCS41_05830</name>
</gene>
<dbReference type="KEGG" id="fsm:CCS41_05830"/>
<evidence type="ECO:0000313" key="1">
    <source>
        <dbReference type="EMBL" id="AWK14105.1"/>
    </source>
</evidence>
<evidence type="ECO:0000313" key="2">
    <source>
        <dbReference type="Proteomes" id="UP000261875"/>
    </source>
</evidence>
<proteinExistence type="predicted"/>